<dbReference type="AlphaFoldDB" id="A0A0L8GL46"/>
<feature type="compositionally biased region" description="Basic and acidic residues" evidence="1">
    <location>
        <begin position="1"/>
        <end position="42"/>
    </location>
</feature>
<organism evidence="2">
    <name type="scientific">Octopus bimaculoides</name>
    <name type="common">California two-spotted octopus</name>
    <dbReference type="NCBI Taxonomy" id="37653"/>
    <lineage>
        <taxon>Eukaryota</taxon>
        <taxon>Metazoa</taxon>
        <taxon>Spiralia</taxon>
        <taxon>Lophotrochozoa</taxon>
        <taxon>Mollusca</taxon>
        <taxon>Cephalopoda</taxon>
        <taxon>Coleoidea</taxon>
        <taxon>Octopodiformes</taxon>
        <taxon>Octopoda</taxon>
        <taxon>Incirrata</taxon>
        <taxon>Octopodidae</taxon>
        <taxon>Octopus</taxon>
    </lineage>
</organism>
<gene>
    <name evidence="2" type="ORF">OCBIM_22031906mg</name>
</gene>
<accession>A0A0L8GL46</accession>
<dbReference type="EMBL" id="KQ421376">
    <property type="protein sequence ID" value="KOF77589.1"/>
    <property type="molecule type" value="Genomic_DNA"/>
</dbReference>
<reference evidence="2" key="1">
    <citation type="submission" date="2015-07" db="EMBL/GenBank/DDBJ databases">
        <title>MeaNS - Measles Nucleotide Surveillance Program.</title>
        <authorList>
            <person name="Tran T."/>
            <person name="Druce J."/>
        </authorList>
    </citation>
    <scope>NUCLEOTIDE SEQUENCE</scope>
    <source>
        <strain evidence="2">UCB-OBI-ISO-001</strain>
        <tissue evidence="2">Gonad</tissue>
    </source>
</reference>
<sequence>GTRDRERERETERDKEREREREKEGRKEGRNKAEKRGKEGESRTQYSRDIFFNKVNKNMYGTRHRQIKGRTEKHNRNQHIYI</sequence>
<evidence type="ECO:0000313" key="2">
    <source>
        <dbReference type="EMBL" id="KOF77589.1"/>
    </source>
</evidence>
<protein>
    <submittedName>
        <fullName evidence="2">Uncharacterized protein</fullName>
    </submittedName>
</protein>
<name>A0A0L8GL46_OCTBM</name>
<feature type="non-terminal residue" evidence="2">
    <location>
        <position position="1"/>
    </location>
</feature>
<feature type="non-terminal residue" evidence="2">
    <location>
        <position position="82"/>
    </location>
</feature>
<evidence type="ECO:0000256" key="1">
    <source>
        <dbReference type="SAM" id="MobiDB-lite"/>
    </source>
</evidence>
<proteinExistence type="predicted"/>
<feature type="region of interest" description="Disordered" evidence="1">
    <location>
        <begin position="1"/>
        <end position="50"/>
    </location>
</feature>